<dbReference type="Proteomes" id="UP000008556">
    <property type="component" value="Chromosome"/>
</dbReference>
<accession>A0A6C6Z352</accession>
<dbReference type="EMBL" id="CP000886">
    <property type="protein sequence ID" value="ABX67794.1"/>
    <property type="molecule type" value="Genomic_DNA"/>
</dbReference>
<gene>
    <name evidence="1" type="ordered locus">SPAB_02413</name>
</gene>
<name>A0A6C6Z352_SALPB</name>
<evidence type="ECO:0000313" key="1">
    <source>
        <dbReference type="EMBL" id="ABX67794.1"/>
    </source>
</evidence>
<sequence length="35" mass="4165">MRSSSVYFYLPIIQTIRYSDQVIVFVNLNDANHEM</sequence>
<proteinExistence type="predicted"/>
<dbReference type="KEGG" id="spq:SPAB_02413"/>
<protein>
    <submittedName>
        <fullName evidence="1">Uncharacterized protein</fullName>
    </submittedName>
</protein>
<evidence type="ECO:0000313" key="2">
    <source>
        <dbReference type="Proteomes" id="UP000008556"/>
    </source>
</evidence>
<reference evidence="1 2" key="1">
    <citation type="submission" date="2007-11" db="EMBL/GenBank/DDBJ databases">
        <authorList>
            <consortium name="The Salmonella enterica serovar Paratyphi B Genome Sequencing Project"/>
            <person name="McClelland M."/>
            <person name="Sanderson E.K."/>
            <person name="Porwollik S."/>
            <person name="Spieth J."/>
            <person name="Clifton W.S."/>
            <person name="Fulton R."/>
            <person name="Cordes M."/>
            <person name="Wollam A."/>
            <person name="Shah N."/>
            <person name="Pepin K."/>
            <person name="Bhonagiri V."/>
            <person name="Nash W."/>
            <person name="Johnson M."/>
            <person name="Thiruvilangam P."/>
            <person name="Wilson R."/>
        </authorList>
    </citation>
    <scope>NUCLEOTIDE SEQUENCE [LARGE SCALE GENOMIC DNA]</scope>
    <source>
        <strain evidence="2">ATCC BAA-1250 / SPB7</strain>
    </source>
</reference>
<organism evidence="1 2">
    <name type="scientific">Salmonella paratyphi B (strain ATCC BAA-1250 / SPB7)</name>
    <dbReference type="NCBI Taxonomy" id="1016998"/>
    <lineage>
        <taxon>Bacteria</taxon>
        <taxon>Pseudomonadati</taxon>
        <taxon>Pseudomonadota</taxon>
        <taxon>Gammaproteobacteria</taxon>
        <taxon>Enterobacterales</taxon>
        <taxon>Enterobacteriaceae</taxon>
        <taxon>Salmonella</taxon>
    </lineage>
</organism>
<dbReference type="AlphaFoldDB" id="A0A6C6Z352"/>